<comment type="subcellular location">
    <subcellularLocation>
        <location evidence="1 13">Cell outer membrane</location>
        <topology evidence="1 13">Multi-pass membrane protein</topology>
    </subcellularLocation>
</comment>
<keyword evidence="5 13" id="KW-0812">Transmembrane</keyword>
<evidence type="ECO:0000256" key="10">
    <source>
        <dbReference type="ARBA" id="ARBA00023136"/>
    </source>
</evidence>
<keyword evidence="20" id="KW-1185">Reference proteome</keyword>
<dbReference type="SUPFAM" id="SSF56935">
    <property type="entry name" value="Porins"/>
    <property type="match status" value="1"/>
</dbReference>
<evidence type="ECO:0000259" key="18">
    <source>
        <dbReference type="Pfam" id="PF07715"/>
    </source>
</evidence>
<dbReference type="InterPro" id="IPR000531">
    <property type="entry name" value="Beta-barrel_TonB"/>
</dbReference>
<dbReference type="InterPro" id="IPR039426">
    <property type="entry name" value="TonB-dep_rcpt-like"/>
</dbReference>
<evidence type="ECO:0000256" key="2">
    <source>
        <dbReference type="ARBA" id="ARBA00009810"/>
    </source>
</evidence>
<dbReference type="InterPro" id="IPR010101">
    <property type="entry name" value="B12_transptr_BtuB"/>
</dbReference>
<organism evidence="19 20">
    <name type="scientific">Uliginosibacterium flavum</name>
    <dbReference type="NCBI Taxonomy" id="1396831"/>
    <lineage>
        <taxon>Bacteria</taxon>
        <taxon>Pseudomonadati</taxon>
        <taxon>Pseudomonadota</taxon>
        <taxon>Betaproteobacteria</taxon>
        <taxon>Rhodocyclales</taxon>
        <taxon>Zoogloeaceae</taxon>
        <taxon>Uliginosibacterium</taxon>
    </lineage>
</organism>
<dbReference type="Gene3D" id="2.170.130.10">
    <property type="entry name" value="TonB-dependent receptor, plug domain"/>
    <property type="match status" value="1"/>
</dbReference>
<evidence type="ECO:0000256" key="14">
    <source>
        <dbReference type="RuleBase" id="RU003357"/>
    </source>
</evidence>
<evidence type="ECO:0000256" key="11">
    <source>
        <dbReference type="ARBA" id="ARBA00023170"/>
    </source>
</evidence>
<dbReference type="InterPro" id="IPR037066">
    <property type="entry name" value="Plug_dom_sf"/>
</dbReference>
<evidence type="ECO:0000256" key="16">
    <source>
        <dbReference type="SAM" id="SignalP"/>
    </source>
</evidence>
<evidence type="ECO:0000256" key="3">
    <source>
        <dbReference type="ARBA" id="ARBA00022448"/>
    </source>
</evidence>
<evidence type="ECO:0000256" key="13">
    <source>
        <dbReference type="PROSITE-ProRule" id="PRU01360"/>
    </source>
</evidence>
<evidence type="ECO:0000259" key="17">
    <source>
        <dbReference type="Pfam" id="PF00593"/>
    </source>
</evidence>
<keyword evidence="4 13" id="KW-1134">Transmembrane beta strand</keyword>
<evidence type="ECO:0000256" key="7">
    <source>
        <dbReference type="ARBA" id="ARBA00023065"/>
    </source>
</evidence>
<evidence type="ECO:0000256" key="8">
    <source>
        <dbReference type="ARBA" id="ARBA00023077"/>
    </source>
</evidence>
<evidence type="ECO:0000256" key="12">
    <source>
        <dbReference type="ARBA" id="ARBA00023237"/>
    </source>
</evidence>
<dbReference type="RefSeq" id="WP_354602364.1">
    <property type="nucleotide sequence ID" value="NZ_JBEWZI010000024.1"/>
</dbReference>
<feature type="domain" description="TonB-dependent receptor-like beta-barrel" evidence="17">
    <location>
        <begin position="216"/>
        <end position="590"/>
    </location>
</feature>
<keyword evidence="12 13" id="KW-0998">Cell outer membrane</keyword>
<keyword evidence="6 16" id="KW-0732">Signal</keyword>
<dbReference type="EMBL" id="JBEWZI010000024">
    <property type="protein sequence ID" value="MET7015905.1"/>
    <property type="molecule type" value="Genomic_DNA"/>
</dbReference>
<keyword evidence="10 13" id="KW-0472">Membrane</keyword>
<evidence type="ECO:0000256" key="1">
    <source>
        <dbReference type="ARBA" id="ARBA00004571"/>
    </source>
</evidence>
<sequence length="618" mass="66349">MNFNRNKILPAAIALALSHCAFAQHQETELEPVVVTANRVARTADETLTSVTIITRKDIEAQQARSVPELLNGLPGVQISNNGGPGKTSSLYLRGSNNDHTLVLIDGVRVGSATAGGASLQDIPVDMIERIELVRGPRASLYGADAIGGVIQIFTRKGPQKPSFSVGGGSRQTYEGSAAGGFGSANAWLNAGVSAVSTNGINVISGGSQPDPDQDGYQRSSADVRGGGHIGESFSYDAQAMFTEGHTEFDSGNSPYTDIRQDLYAGNLRYVASEQLSTSLKVSESTDASSSFSKSTTSGTDQLSSRFDTRRTGVSWQNDLTLAKGHQLVGGLDYQYDEVMTSSLYARNKRTNRAVFGQYLADIGAADLQLAGRHDDNEQFGHHNTGSVATGYSFSPALRLRASYGTAFKAPTFNQLYYPLSYGYKGNPELKPEESRTGEIGASGKAGDFTWQTSLFKSHIDNLIDWAKIENTAITQASNVSQAKISGLELQAAQNFGNTKIAANATFLNAKDRSGGANDGNHLGRRARQSGKISADHDFGKWRLGSTLNGVGKRFDTTANTTKLGGYATIDLRAEYAVATEWRIQTRIENALDKRYETASTYNQPGFGAFVTVRYQPK</sequence>
<keyword evidence="11 19" id="KW-0675">Receptor</keyword>
<feature type="chain" id="PRO_5047222665" evidence="16">
    <location>
        <begin position="24"/>
        <end position="618"/>
    </location>
</feature>
<evidence type="ECO:0000313" key="20">
    <source>
        <dbReference type="Proteomes" id="UP001549691"/>
    </source>
</evidence>
<evidence type="ECO:0000313" key="19">
    <source>
        <dbReference type="EMBL" id="MET7015905.1"/>
    </source>
</evidence>
<dbReference type="CDD" id="cd01347">
    <property type="entry name" value="ligand_gated_channel"/>
    <property type="match status" value="1"/>
</dbReference>
<protein>
    <submittedName>
        <fullName evidence="19">TonB-dependent vitamin B12 receptor</fullName>
    </submittedName>
</protein>
<evidence type="ECO:0000256" key="5">
    <source>
        <dbReference type="ARBA" id="ARBA00022692"/>
    </source>
</evidence>
<comment type="caution">
    <text evidence="19">The sequence shown here is derived from an EMBL/GenBank/DDBJ whole genome shotgun (WGS) entry which is preliminary data.</text>
</comment>
<keyword evidence="7" id="KW-0406">Ion transport</keyword>
<keyword evidence="9" id="KW-0626">Porin</keyword>
<dbReference type="Pfam" id="PF00593">
    <property type="entry name" value="TonB_dep_Rec_b-barrel"/>
    <property type="match status" value="1"/>
</dbReference>
<dbReference type="InterPro" id="IPR036942">
    <property type="entry name" value="Beta-barrel_TonB_sf"/>
</dbReference>
<evidence type="ECO:0000256" key="9">
    <source>
        <dbReference type="ARBA" id="ARBA00023114"/>
    </source>
</evidence>
<feature type="compositionally biased region" description="Low complexity" evidence="15">
    <location>
        <begin position="283"/>
        <end position="300"/>
    </location>
</feature>
<dbReference type="PROSITE" id="PS52016">
    <property type="entry name" value="TONB_DEPENDENT_REC_3"/>
    <property type="match status" value="1"/>
</dbReference>
<accession>A0ABV2TPP3</accession>
<keyword evidence="3 13" id="KW-0813">Transport</keyword>
<feature type="domain" description="TonB-dependent receptor plug" evidence="18">
    <location>
        <begin position="45"/>
        <end position="150"/>
    </location>
</feature>
<dbReference type="Gene3D" id="2.40.170.20">
    <property type="entry name" value="TonB-dependent receptor, beta-barrel domain"/>
    <property type="match status" value="1"/>
</dbReference>
<feature type="region of interest" description="Disordered" evidence="15">
    <location>
        <begin position="203"/>
        <end position="224"/>
    </location>
</feature>
<proteinExistence type="inferred from homology"/>
<evidence type="ECO:0000256" key="15">
    <source>
        <dbReference type="SAM" id="MobiDB-lite"/>
    </source>
</evidence>
<reference evidence="19 20" key="1">
    <citation type="submission" date="2024-07" db="EMBL/GenBank/DDBJ databases">
        <title>Uliginosibacterium flavum JJ3220;KACC:17644.</title>
        <authorList>
            <person name="Kim M.K."/>
        </authorList>
    </citation>
    <scope>NUCLEOTIDE SEQUENCE [LARGE SCALE GENOMIC DNA]</scope>
    <source>
        <strain evidence="19 20">KACC:17644</strain>
    </source>
</reference>
<name>A0ABV2TPP3_9RHOO</name>
<feature type="signal peptide" evidence="16">
    <location>
        <begin position="1"/>
        <end position="23"/>
    </location>
</feature>
<dbReference type="PANTHER" id="PTHR30069">
    <property type="entry name" value="TONB-DEPENDENT OUTER MEMBRANE RECEPTOR"/>
    <property type="match status" value="1"/>
</dbReference>
<evidence type="ECO:0000256" key="4">
    <source>
        <dbReference type="ARBA" id="ARBA00022452"/>
    </source>
</evidence>
<comment type="similarity">
    <text evidence="2 13 14">Belongs to the TonB-dependent receptor family.</text>
</comment>
<dbReference type="InterPro" id="IPR012910">
    <property type="entry name" value="Plug_dom"/>
</dbReference>
<gene>
    <name evidence="19" type="primary">btuB</name>
    <name evidence="19" type="ORF">ABXR19_17070</name>
</gene>
<dbReference type="NCBIfam" id="TIGR01779">
    <property type="entry name" value="TonB-B12"/>
    <property type="match status" value="1"/>
</dbReference>
<dbReference type="Proteomes" id="UP001549691">
    <property type="component" value="Unassembled WGS sequence"/>
</dbReference>
<keyword evidence="8 14" id="KW-0798">TonB box</keyword>
<dbReference type="Pfam" id="PF07715">
    <property type="entry name" value="Plug"/>
    <property type="match status" value="1"/>
</dbReference>
<dbReference type="PANTHER" id="PTHR30069:SF53">
    <property type="entry name" value="COLICIN I RECEPTOR-RELATED"/>
    <property type="match status" value="1"/>
</dbReference>
<feature type="region of interest" description="Disordered" evidence="15">
    <location>
        <begin position="282"/>
        <end position="308"/>
    </location>
</feature>
<evidence type="ECO:0000256" key="6">
    <source>
        <dbReference type="ARBA" id="ARBA00022729"/>
    </source>
</evidence>